<keyword evidence="3" id="KW-1185">Reference proteome</keyword>
<reference evidence="2" key="1">
    <citation type="submission" date="2021-11" db="EMBL/GenBank/DDBJ databases">
        <authorList>
            <person name="Herlambang A."/>
            <person name="Guo Y."/>
            <person name="Takashima Y."/>
            <person name="Nishizawa T."/>
        </authorList>
    </citation>
    <scope>NUCLEOTIDE SEQUENCE</scope>
    <source>
        <strain evidence="2">E1425</strain>
    </source>
</reference>
<name>A0A9P3HBB1_9FUNG</name>
<feature type="compositionally biased region" description="Basic and acidic residues" evidence="1">
    <location>
        <begin position="23"/>
        <end position="33"/>
    </location>
</feature>
<gene>
    <name evidence="2" type="ORF">EMPS_05933</name>
</gene>
<feature type="compositionally biased region" description="Acidic residues" evidence="1">
    <location>
        <begin position="34"/>
        <end position="43"/>
    </location>
</feature>
<organism evidence="2 3">
    <name type="scientific">Entomortierella parvispora</name>
    <dbReference type="NCBI Taxonomy" id="205924"/>
    <lineage>
        <taxon>Eukaryota</taxon>
        <taxon>Fungi</taxon>
        <taxon>Fungi incertae sedis</taxon>
        <taxon>Mucoromycota</taxon>
        <taxon>Mortierellomycotina</taxon>
        <taxon>Mortierellomycetes</taxon>
        <taxon>Mortierellales</taxon>
        <taxon>Mortierellaceae</taxon>
        <taxon>Entomortierella</taxon>
    </lineage>
</organism>
<comment type="caution">
    <text evidence="2">The sequence shown here is derived from an EMBL/GenBank/DDBJ whole genome shotgun (WGS) entry which is preliminary data.</text>
</comment>
<dbReference type="PANTHER" id="PTHR13318:SF105">
    <property type="entry name" value="F-BOX_LRR-REPEAT PROTEIN 3"/>
    <property type="match status" value="1"/>
</dbReference>
<accession>A0A9P3HBB1</accession>
<dbReference type="Proteomes" id="UP000827284">
    <property type="component" value="Unassembled WGS sequence"/>
</dbReference>
<dbReference type="PANTHER" id="PTHR13318">
    <property type="entry name" value="PARTNER OF PAIRED, ISOFORM B-RELATED"/>
    <property type="match status" value="1"/>
</dbReference>
<feature type="region of interest" description="Disordered" evidence="1">
    <location>
        <begin position="1"/>
        <end position="43"/>
    </location>
</feature>
<protein>
    <recommendedName>
        <fullName evidence="4">RNI-like protein</fullName>
    </recommendedName>
</protein>
<evidence type="ECO:0000256" key="1">
    <source>
        <dbReference type="SAM" id="MobiDB-lite"/>
    </source>
</evidence>
<evidence type="ECO:0000313" key="2">
    <source>
        <dbReference type="EMBL" id="GJJ73575.1"/>
    </source>
</evidence>
<feature type="region of interest" description="Disordered" evidence="1">
    <location>
        <begin position="376"/>
        <end position="395"/>
    </location>
</feature>
<sequence length="734" mass="81790">MPPKKTVKRKRAAAPKKSNKRYRGSDEDTHTRYDDDDDDDEQDDEINTIQDYEEAVRRRHLSSAVDRYEDARDDLVYAAELMMPNTSNIHPLGQDGDVYPNHGPEKEQSTRPTTRSAVVFNLGTYCLYSIAKHFKKLAYEAAPSSSTSSESATTASTRPRFQSFGGQRIQTTPATQFRIQVNHLPDYLSSRLFKYLKHTKPELLSTRIWTRLFFPQSKALTLYGGASNGVNDDDEEVGSSLTDLDLEGLIESQVTDNIINGYLLRTIHIGPNLERINLNQQTGLSDRIMAQLVGACPVLRRLSLKGCTNAGDLTLVNLPGDTLEELNISFVKAPTAKGIKLLILKCRQLRVLKMASLVNIRDAIFLELEKDLAEEDEERKTKSGANSDDQRRPLHQLENLKISTTKLGDRGLKVLLGLCGTSLRRLDISGTDVKKIAIIAQYCVQDNRDLPSGGRSTPSRPTTNLEKINLTRLKVASPADLISFFERLPPHSLHTVLMGYLTCGQVPIRDDLVNRLVPFLEPDGEESFEEDKAEEIDHIHPVGGSSSSSLVEFPSPFAPLLSRPPSSLLSVFHIHTLSFFGNSQIGVSKHVDYGLHLLFQRLAPFLKRLELGYTRCHAQLLDALLPQPQLEEDNGSVIAVDLGTENWVLEELGLDETPIDDDAADTLSRMPSLRRLSLVNTRIGMDGAKKVIESCPNLASLELTSCRGIPLMHRRTLLREVRREQAALASEVAS</sequence>
<reference evidence="2" key="2">
    <citation type="journal article" date="2022" name="Microbiol. Resour. Announc.">
        <title>Whole-Genome Sequence of Entomortierella parvispora E1425, a Mucoromycotan Fungus Associated with Burkholderiaceae-Related Endosymbiotic Bacteria.</title>
        <authorList>
            <person name="Herlambang A."/>
            <person name="Guo Y."/>
            <person name="Takashima Y."/>
            <person name="Narisawa K."/>
            <person name="Ohta H."/>
            <person name="Nishizawa T."/>
        </authorList>
    </citation>
    <scope>NUCLEOTIDE SEQUENCE</scope>
    <source>
        <strain evidence="2">E1425</strain>
    </source>
</reference>
<dbReference type="GO" id="GO:0019005">
    <property type="term" value="C:SCF ubiquitin ligase complex"/>
    <property type="evidence" value="ECO:0007669"/>
    <property type="project" value="TreeGrafter"/>
</dbReference>
<dbReference type="InterPro" id="IPR032675">
    <property type="entry name" value="LRR_dom_sf"/>
</dbReference>
<evidence type="ECO:0008006" key="4">
    <source>
        <dbReference type="Google" id="ProtNLM"/>
    </source>
</evidence>
<evidence type="ECO:0000313" key="3">
    <source>
        <dbReference type="Proteomes" id="UP000827284"/>
    </source>
</evidence>
<feature type="compositionally biased region" description="Basic residues" evidence="1">
    <location>
        <begin position="1"/>
        <end position="22"/>
    </location>
</feature>
<dbReference type="GO" id="GO:0031146">
    <property type="term" value="P:SCF-dependent proteasomal ubiquitin-dependent protein catabolic process"/>
    <property type="evidence" value="ECO:0007669"/>
    <property type="project" value="TreeGrafter"/>
</dbReference>
<dbReference type="Gene3D" id="3.80.10.10">
    <property type="entry name" value="Ribonuclease Inhibitor"/>
    <property type="match status" value="2"/>
</dbReference>
<dbReference type="EMBL" id="BQFW01000008">
    <property type="protein sequence ID" value="GJJ73575.1"/>
    <property type="molecule type" value="Genomic_DNA"/>
</dbReference>
<proteinExistence type="predicted"/>
<dbReference type="AlphaFoldDB" id="A0A9P3HBB1"/>
<dbReference type="SUPFAM" id="SSF52047">
    <property type="entry name" value="RNI-like"/>
    <property type="match status" value="1"/>
</dbReference>
<dbReference type="OrthoDB" id="550575at2759"/>
<feature type="region of interest" description="Disordered" evidence="1">
    <location>
        <begin position="87"/>
        <end position="113"/>
    </location>
</feature>